<protein>
    <submittedName>
        <fullName evidence="1">Uncharacterized protein</fullName>
    </submittedName>
</protein>
<keyword evidence="2" id="KW-1185">Reference proteome</keyword>
<organism evidence="1 2">
    <name type="scientific">Porites lobata</name>
    <dbReference type="NCBI Taxonomy" id="104759"/>
    <lineage>
        <taxon>Eukaryota</taxon>
        <taxon>Metazoa</taxon>
        <taxon>Cnidaria</taxon>
        <taxon>Anthozoa</taxon>
        <taxon>Hexacorallia</taxon>
        <taxon>Scleractinia</taxon>
        <taxon>Fungiina</taxon>
        <taxon>Poritidae</taxon>
        <taxon>Porites</taxon>
    </lineage>
</organism>
<sequence length="233" mass="26538">MEEAIKSLDVIGKMKTSEEENSQIPEFQDAKKVAETTLAKEGTHHHTLSTPAISREEKNIEQVITTIHNFTNPFIEQNDGLFHVVTKVVMPSKVKKDLLEKTLSTTKDFGWEWKGDDNAWIPVMTTILTAPEAIIHLVKCKCVKERCTTKGCQCSKANMNYMDLCGFSDMGERCEKIPKDDNYEEDDSGDYDKNADEAEYEYVTDSDGEKLVENEKMHDESFDFSAIDVVYAW</sequence>
<gene>
    <name evidence="1" type="ORF">PLOB_00007729</name>
</gene>
<comment type="caution">
    <text evidence="1">The sequence shown here is derived from an EMBL/GenBank/DDBJ whole genome shotgun (WGS) entry which is preliminary data.</text>
</comment>
<accession>A0ABN8QLC6</accession>
<evidence type="ECO:0000313" key="2">
    <source>
        <dbReference type="Proteomes" id="UP001159405"/>
    </source>
</evidence>
<evidence type="ECO:0000313" key="1">
    <source>
        <dbReference type="EMBL" id="CAH3166566.1"/>
    </source>
</evidence>
<proteinExistence type="predicted"/>
<dbReference type="Proteomes" id="UP001159405">
    <property type="component" value="Unassembled WGS sequence"/>
</dbReference>
<reference evidence="1 2" key="1">
    <citation type="submission" date="2022-05" db="EMBL/GenBank/DDBJ databases">
        <authorList>
            <consortium name="Genoscope - CEA"/>
            <person name="William W."/>
        </authorList>
    </citation>
    <scope>NUCLEOTIDE SEQUENCE [LARGE SCALE GENOMIC DNA]</scope>
</reference>
<dbReference type="EMBL" id="CALNXK010000137">
    <property type="protein sequence ID" value="CAH3166566.1"/>
    <property type="molecule type" value="Genomic_DNA"/>
</dbReference>
<name>A0ABN8QLC6_9CNID</name>